<dbReference type="Proteomes" id="UP000515146">
    <property type="component" value="Unplaced"/>
</dbReference>
<dbReference type="InParanoid" id="A0A6P6Y9J9"/>
<protein>
    <submittedName>
        <fullName evidence="2">Uncharacterized protein LOC113795226</fullName>
    </submittedName>
</protein>
<dbReference type="OMA" id="RMSESYP"/>
<dbReference type="PANTHER" id="PTHR41161:SF1">
    <property type="entry name" value="PROTEIN NCBP2AS2"/>
    <property type="match status" value="1"/>
</dbReference>
<accession>A0A6P6Y9J9</accession>
<dbReference type="FunCoup" id="A0A6P6Y9J9">
    <property type="interactions" value="4"/>
</dbReference>
<proteinExistence type="predicted"/>
<reference evidence="2" key="1">
    <citation type="submission" date="2025-08" db="UniProtKB">
        <authorList>
            <consortium name="RefSeq"/>
        </authorList>
    </citation>
    <scope>IDENTIFICATION</scope>
    <source>
        <strain evidence="2">Airmid</strain>
    </source>
</reference>
<evidence type="ECO:0000313" key="2">
    <source>
        <dbReference type="RefSeq" id="XP_027201254.1"/>
    </source>
</evidence>
<dbReference type="OrthoDB" id="5950777at2759"/>
<dbReference type="RefSeq" id="XP_027201254.1">
    <property type="nucleotide sequence ID" value="XM_027345453.1"/>
</dbReference>
<gene>
    <name evidence="2" type="primary">LOC113795226</name>
</gene>
<keyword evidence="1" id="KW-1185">Reference proteome</keyword>
<organism evidence="1 2">
    <name type="scientific">Dermatophagoides pteronyssinus</name>
    <name type="common">European house dust mite</name>
    <dbReference type="NCBI Taxonomy" id="6956"/>
    <lineage>
        <taxon>Eukaryota</taxon>
        <taxon>Metazoa</taxon>
        <taxon>Ecdysozoa</taxon>
        <taxon>Arthropoda</taxon>
        <taxon>Chelicerata</taxon>
        <taxon>Arachnida</taxon>
        <taxon>Acari</taxon>
        <taxon>Acariformes</taxon>
        <taxon>Sarcoptiformes</taxon>
        <taxon>Astigmata</taxon>
        <taxon>Psoroptidia</taxon>
        <taxon>Analgoidea</taxon>
        <taxon>Pyroglyphidae</taxon>
        <taxon>Dermatophagoidinae</taxon>
        <taxon>Dermatophagoides</taxon>
    </lineage>
</organism>
<dbReference type="InterPro" id="IPR042407">
    <property type="entry name" value="NCBP2-AS2"/>
</dbReference>
<dbReference type="PANTHER" id="PTHR41161">
    <property type="entry name" value="PROTEIN NCBP2AS2"/>
    <property type="match status" value="1"/>
</dbReference>
<dbReference type="KEGG" id="dpte:113795226"/>
<dbReference type="AlphaFoldDB" id="A0A6P6Y9J9"/>
<sequence length="87" mass="10624">MVFRIIFNFLSRFANSEHMIQKLSESYPIRRSAQIMAYFYHRTKGTIESDSFKEKLPPLNNRLLTFKNRFMNEFRQEMQNAKNKIKR</sequence>
<name>A0A6P6Y9J9_DERPT</name>
<evidence type="ECO:0000313" key="1">
    <source>
        <dbReference type="Proteomes" id="UP000515146"/>
    </source>
</evidence>